<dbReference type="CDD" id="cd06572">
    <property type="entry name" value="Histidinol_dh"/>
    <property type="match status" value="1"/>
</dbReference>
<dbReference type="Gene3D" id="1.20.5.1300">
    <property type="match status" value="1"/>
</dbReference>
<feature type="binding site" evidence="8 12">
    <location>
        <position position="254"/>
    </location>
    <ligand>
        <name>substrate</name>
    </ligand>
</feature>
<dbReference type="InterPro" id="IPR022695">
    <property type="entry name" value="Histidinol_DH_monofunct"/>
</dbReference>
<dbReference type="HAMAP" id="MF_01024">
    <property type="entry name" value="HisD"/>
    <property type="match status" value="1"/>
</dbReference>
<keyword evidence="8" id="KW-0028">Amino-acid biosynthesis</keyword>
<evidence type="ECO:0000256" key="9">
    <source>
        <dbReference type="PIRNR" id="PIRNR000099"/>
    </source>
</evidence>
<evidence type="ECO:0000256" key="13">
    <source>
        <dbReference type="PIRSR" id="PIRSR000099-4"/>
    </source>
</evidence>
<feature type="binding site" evidence="8 13">
    <location>
        <position position="353"/>
    </location>
    <ligand>
        <name>Zn(2+)</name>
        <dbReference type="ChEBI" id="CHEBI:29105"/>
    </ligand>
</feature>
<sequence length="425" mass="46425">MIRIVEAKDFSLKREEAEPYEKEREIVLDIIQHIRQHGDEALRAFTRQFDGVDLQNFRVPEDAFANAYNRVSPEFVAALRDAIANIRRYHEAQRRQSYMMIDEEGTTLGQLVRPLHRVGVYVPGGTAAYPSTVLMNVIPALVAGVPEIAAVTPPDKEGNVNPGVLVALKELGVTEVYRVGGAQAIAALAYGTETIRPVDKIVGPGNIYVALAKQAVFGKVSIESIAGPSDILVVADHTADPEYVAADLLSQAEHGETSPAILVTPSRELAEQAARALERQLTLLPRREMTEKAIRNMGAVVVTSDLEEAVEIANRVAPEHLELLVENPDDWIGRIVNAGAIFVGSYSTEPVGDYYCGTNHVLPTEGTARFSSPLNVDDFLKKTSFIRYSKQALLTHGHKIITLAEAEGLGAHANAIRIRLDKEGK</sequence>
<dbReference type="GO" id="GO:0004399">
    <property type="term" value="F:histidinol dehydrogenase activity"/>
    <property type="evidence" value="ECO:0007669"/>
    <property type="project" value="UniProtKB-UniRule"/>
</dbReference>
<evidence type="ECO:0000256" key="11">
    <source>
        <dbReference type="PIRSR" id="PIRSR000099-2"/>
    </source>
</evidence>
<comment type="similarity">
    <text evidence="2 8 9 14">Belongs to the histidinol dehydrogenase family.</text>
</comment>
<feature type="binding site" evidence="8 12">
    <location>
        <position position="353"/>
    </location>
    <ligand>
        <name>substrate</name>
    </ligand>
</feature>
<feature type="binding site" evidence="8 11">
    <location>
        <position position="206"/>
    </location>
    <ligand>
        <name>NAD(+)</name>
        <dbReference type="ChEBI" id="CHEBI:57540"/>
    </ligand>
</feature>
<evidence type="ECO:0000256" key="2">
    <source>
        <dbReference type="ARBA" id="ARBA00010178"/>
    </source>
</evidence>
<feature type="binding site" evidence="8 11">
    <location>
        <position position="183"/>
    </location>
    <ligand>
        <name>NAD(+)</name>
        <dbReference type="ChEBI" id="CHEBI:57540"/>
    </ligand>
</feature>
<dbReference type="EMBL" id="BDUF01000064">
    <property type="protein sequence ID" value="GAX90805.1"/>
    <property type="molecule type" value="Genomic_DNA"/>
</dbReference>
<feature type="active site" description="Proton acceptor" evidence="8 10">
    <location>
        <position position="319"/>
    </location>
</feature>
<evidence type="ECO:0000256" key="7">
    <source>
        <dbReference type="ARBA" id="ARBA00049489"/>
    </source>
</evidence>
<feature type="binding site" evidence="8 13">
    <location>
        <position position="412"/>
    </location>
    <ligand>
        <name>Zn(2+)</name>
        <dbReference type="ChEBI" id="CHEBI:29105"/>
    </ligand>
</feature>
<feature type="binding site" evidence="8 12">
    <location>
        <position position="412"/>
    </location>
    <ligand>
        <name>substrate</name>
    </ligand>
</feature>
<dbReference type="GO" id="GO:0000105">
    <property type="term" value="P:L-histidine biosynthetic process"/>
    <property type="evidence" value="ECO:0007669"/>
    <property type="project" value="UniProtKB-UniRule"/>
</dbReference>
<evidence type="ECO:0000256" key="3">
    <source>
        <dbReference type="ARBA" id="ARBA00012965"/>
    </source>
</evidence>
<evidence type="ECO:0000256" key="8">
    <source>
        <dbReference type="HAMAP-Rule" id="MF_01024"/>
    </source>
</evidence>
<dbReference type="NCBIfam" id="TIGR00069">
    <property type="entry name" value="hisD"/>
    <property type="match status" value="1"/>
</dbReference>
<comment type="catalytic activity">
    <reaction evidence="7 8">
        <text>L-histidinol + 2 NAD(+) + H2O = L-histidine + 2 NADH + 3 H(+)</text>
        <dbReference type="Rhea" id="RHEA:20641"/>
        <dbReference type="ChEBI" id="CHEBI:15377"/>
        <dbReference type="ChEBI" id="CHEBI:15378"/>
        <dbReference type="ChEBI" id="CHEBI:57540"/>
        <dbReference type="ChEBI" id="CHEBI:57595"/>
        <dbReference type="ChEBI" id="CHEBI:57699"/>
        <dbReference type="ChEBI" id="CHEBI:57945"/>
        <dbReference type="EC" id="1.1.1.23"/>
    </reaction>
</comment>
<protein>
    <recommendedName>
        <fullName evidence="3 8">Histidinol dehydrogenase</fullName>
        <shortName evidence="8">HDH</shortName>
        <ecNumber evidence="3 8">1.1.1.23</ecNumber>
    </recommendedName>
</protein>
<keyword evidence="8 11" id="KW-0520">NAD</keyword>
<dbReference type="GO" id="GO:0005829">
    <property type="term" value="C:cytosol"/>
    <property type="evidence" value="ECO:0007669"/>
    <property type="project" value="TreeGrafter"/>
</dbReference>
<dbReference type="SUPFAM" id="SSF53720">
    <property type="entry name" value="ALDH-like"/>
    <property type="match status" value="1"/>
</dbReference>
<dbReference type="Pfam" id="PF00815">
    <property type="entry name" value="Histidinol_dh"/>
    <property type="match status" value="1"/>
</dbReference>
<comment type="pathway">
    <text evidence="8">Amino-acid biosynthesis; L-histidine biosynthesis; L-histidine from 5-phospho-alpha-D-ribose 1-diphosphate: step 9/9.</text>
</comment>
<dbReference type="FunFam" id="3.40.50.1980:FF:000001">
    <property type="entry name" value="Histidinol dehydrogenase"/>
    <property type="match status" value="1"/>
</dbReference>
<dbReference type="FunFam" id="3.40.50.1980:FF:000026">
    <property type="entry name" value="Histidinol dehydrogenase"/>
    <property type="match status" value="1"/>
</dbReference>
<dbReference type="EC" id="1.1.1.23" evidence="3 8"/>
<keyword evidence="5 8" id="KW-0862">Zinc</keyword>
<comment type="function">
    <text evidence="1 8">Catalyzes the sequential NAD-dependent oxidations of L-histidinol to L-histidinaldehyde and then to L-histidine.</text>
</comment>
<dbReference type="Proteomes" id="UP000217785">
    <property type="component" value="Unassembled WGS sequence"/>
</dbReference>
<gene>
    <name evidence="8" type="primary">hisD</name>
    <name evidence="15" type="ORF">EFBL_2447</name>
</gene>
<accession>A0A292YQM6</accession>
<keyword evidence="16" id="KW-1185">Reference proteome</keyword>
<keyword evidence="8" id="KW-0368">Histidine biosynthesis</keyword>
<evidence type="ECO:0000256" key="10">
    <source>
        <dbReference type="PIRSR" id="PIRSR000099-1"/>
    </source>
</evidence>
<dbReference type="PROSITE" id="PS00611">
    <property type="entry name" value="HISOL_DEHYDROGENASE"/>
    <property type="match status" value="1"/>
</dbReference>
<dbReference type="AlphaFoldDB" id="A0A292YQM6"/>
<evidence type="ECO:0000256" key="1">
    <source>
        <dbReference type="ARBA" id="ARBA00003850"/>
    </source>
</evidence>
<dbReference type="InterPro" id="IPR012131">
    <property type="entry name" value="Hstdl_DH"/>
</dbReference>
<keyword evidence="4 8" id="KW-0479">Metal-binding</keyword>
<evidence type="ECO:0000256" key="14">
    <source>
        <dbReference type="RuleBase" id="RU004175"/>
    </source>
</evidence>
<feature type="binding site" evidence="8 13">
    <location>
        <position position="251"/>
    </location>
    <ligand>
        <name>Zn(2+)</name>
        <dbReference type="ChEBI" id="CHEBI:29105"/>
    </ligand>
</feature>
<evidence type="ECO:0000256" key="12">
    <source>
        <dbReference type="PIRSR" id="PIRSR000099-3"/>
    </source>
</evidence>
<keyword evidence="6 8" id="KW-0560">Oxidoreductase</keyword>
<evidence type="ECO:0000256" key="5">
    <source>
        <dbReference type="ARBA" id="ARBA00022833"/>
    </source>
</evidence>
<dbReference type="PANTHER" id="PTHR21256:SF2">
    <property type="entry name" value="HISTIDINE BIOSYNTHESIS TRIFUNCTIONAL PROTEIN"/>
    <property type="match status" value="1"/>
</dbReference>
<organism evidence="15 16">
    <name type="scientific">Effusibacillus lacus</name>
    <dbReference type="NCBI Taxonomy" id="1348429"/>
    <lineage>
        <taxon>Bacteria</taxon>
        <taxon>Bacillati</taxon>
        <taxon>Bacillota</taxon>
        <taxon>Bacilli</taxon>
        <taxon>Bacillales</taxon>
        <taxon>Alicyclobacillaceae</taxon>
        <taxon>Effusibacillus</taxon>
    </lineage>
</organism>
<feature type="binding site" evidence="8 12">
    <location>
        <position position="229"/>
    </location>
    <ligand>
        <name>substrate</name>
    </ligand>
</feature>
<evidence type="ECO:0000256" key="4">
    <source>
        <dbReference type="ARBA" id="ARBA00022723"/>
    </source>
</evidence>
<dbReference type="PIRSF" id="PIRSF000099">
    <property type="entry name" value="Histidinol_dh"/>
    <property type="match status" value="1"/>
</dbReference>
<dbReference type="UniPathway" id="UPA00031">
    <property type="reaction ID" value="UER00014"/>
</dbReference>
<comment type="caution">
    <text evidence="15">The sequence shown here is derived from an EMBL/GenBank/DDBJ whole genome shotgun (WGS) entry which is preliminary data.</text>
</comment>
<proteinExistence type="inferred from homology"/>
<feature type="binding site" evidence="8 12">
    <location>
        <position position="407"/>
    </location>
    <ligand>
        <name>substrate</name>
    </ligand>
</feature>
<feature type="binding site" evidence="8 12">
    <location>
        <position position="251"/>
    </location>
    <ligand>
        <name>substrate</name>
    </ligand>
</feature>
<dbReference type="PANTHER" id="PTHR21256">
    <property type="entry name" value="HISTIDINOL DEHYDROGENASE HDH"/>
    <property type="match status" value="1"/>
</dbReference>
<name>A0A292YQM6_9BACL</name>
<dbReference type="InterPro" id="IPR001692">
    <property type="entry name" value="Histidinol_DH_CS"/>
</dbReference>
<dbReference type="GO" id="GO:0051287">
    <property type="term" value="F:NAD binding"/>
    <property type="evidence" value="ECO:0007669"/>
    <property type="project" value="InterPro"/>
</dbReference>
<comment type="cofactor">
    <cofactor evidence="8 13">
        <name>Zn(2+)</name>
        <dbReference type="ChEBI" id="CHEBI:29105"/>
    </cofactor>
    <text evidence="8 13">Binds 1 zinc ion per subunit.</text>
</comment>
<evidence type="ECO:0000256" key="6">
    <source>
        <dbReference type="ARBA" id="ARBA00023002"/>
    </source>
</evidence>
<feature type="binding site" evidence="8 12">
    <location>
        <position position="320"/>
    </location>
    <ligand>
        <name>substrate</name>
    </ligand>
</feature>
<dbReference type="GO" id="GO:0008270">
    <property type="term" value="F:zinc ion binding"/>
    <property type="evidence" value="ECO:0007669"/>
    <property type="project" value="UniProtKB-UniRule"/>
</dbReference>
<dbReference type="Gene3D" id="3.40.50.1980">
    <property type="entry name" value="Nitrogenase molybdenum iron protein domain"/>
    <property type="match status" value="2"/>
</dbReference>
<evidence type="ECO:0000313" key="16">
    <source>
        <dbReference type="Proteomes" id="UP000217785"/>
    </source>
</evidence>
<feature type="active site" description="Proton acceptor" evidence="8 10">
    <location>
        <position position="320"/>
    </location>
</feature>
<evidence type="ECO:0000313" key="15">
    <source>
        <dbReference type="EMBL" id="GAX90805.1"/>
    </source>
</evidence>
<feature type="binding site" evidence="8 11">
    <location>
        <position position="121"/>
    </location>
    <ligand>
        <name>NAD(+)</name>
        <dbReference type="ChEBI" id="CHEBI:57540"/>
    </ligand>
</feature>
<feature type="binding site" evidence="8 13">
    <location>
        <position position="254"/>
    </location>
    <ligand>
        <name>Zn(2+)</name>
        <dbReference type="ChEBI" id="CHEBI:29105"/>
    </ligand>
</feature>
<dbReference type="InterPro" id="IPR016161">
    <property type="entry name" value="Ald_DH/histidinol_DH"/>
</dbReference>
<reference evidence="16" key="1">
    <citation type="submission" date="2017-07" db="EMBL/GenBank/DDBJ databases">
        <title>Draft genome sequence of Effusibacillus lacus strain skLN1.</title>
        <authorList>
            <person name="Watanabe M."/>
            <person name="Kojima H."/>
            <person name="Fukui M."/>
        </authorList>
    </citation>
    <scope>NUCLEOTIDE SEQUENCE [LARGE SCALE GENOMIC DNA]</scope>
    <source>
        <strain evidence="16">skLN1</strain>
    </source>
</reference>
<dbReference type="PRINTS" id="PR00083">
    <property type="entry name" value="HOLDHDRGNASE"/>
</dbReference>